<sequence>MPTNSDALTADPADPREPAAPAELVELEIGSIAHGGHCVARHEGRVIFVRHTLPGERVMARLTDSGETSKFWRADAIEILEPSPDRVRSAWPQAGADGVGGGELAHVALEAQRRWKAGVVEEQLRRIAHLDREVVVEAAPGDGALGGLGWRTRIDLVADENGRAGMRKFRSHDIVPLATMPLATPEVLAAAAAEKVFARRWHAGARIEIIAPANGTDAIVLVDDAVVRSGHVDNRPNARRSVTETATVDGVEHSYRVAADGFWQVHREAPSLLAQVVLDAARGGSGDLTDATVLDLYSGAGLFTVPLAHAVGVVGRVIAIEGDERAAKDARRNAHDLEQVEIHHGAVERVLRTAGHGAIGGADVVVLDPPRTGAGKRTIAEIVTLSPARIVYVACDPAALARDIAYLAESGYSLESLRAFDLFPTTHHVECVAVLTR</sequence>
<evidence type="ECO:0000259" key="5">
    <source>
        <dbReference type="PROSITE" id="PS50926"/>
    </source>
</evidence>
<dbReference type="RefSeq" id="WP_098454246.1">
    <property type="nucleotide sequence ID" value="NZ_PDJG01000001.1"/>
</dbReference>
<dbReference type="AlphaFoldDB" id="A0A2A9E2S7"/>
<dbReference type="Gene3D" id="2.40.50.140">
    <property type="entry name" value="Nucleic acid-binding proteins"/>
    <property type="match status" value="1"/>
</dbReference>
<feature type="binding site" evidence="4">
    <location>
        <position position="297"/>
    </location>
    <ligand>
        <name>S-adenosyl-L-methionine</name>
        <dbReference type="ChEBI" id="CHEBI:59789"/>
    </ligand>
</feature>
<gene>
    <name evidence="6" type="ORF">ATL42_0808</name>
</gene>
<evidence type="ECO:0000256" key="1">
    <source>
        <dbReference type="ARBA" id="ARBA00022603"/>
    </source>
</evidence>
<dbReference type="PROSITE" id="PS51687">
    <property type="entry name" value="SAM_MT_RNA_M5U"/>
    <property type="match status" value="1"/>
</dbReference>
<feature type="domain" description="TRAM" evidence="5">
    <location>
        <begin position="18"/>
        <end position="78"/>
    </location>
</feature>
<protein>
    <submittedName>
        <fullName evidence="6">23S rRNA m(5)U-1939 methyltransferase</fullName>
    </submittedName>
</protein>
<reference evidence="6 7" key="1">
    <citation type="submission" date="2017-10" db="EMBL/GenBank/DDBJ databases">
        <title>Sequencing the genomes of 1000 actinobacteria strains.</title>
        <authorList>
            <person name="Klenk H.-P."/>
        </authorList>
    </citation>
    <scope>NUCLEOTIDE SEQUENCE [LARGE SCALE GENOMIC DNA]</scope>
    <source>
        <strain evidence="6 7">DSM 18966</strain>
    </source>
</reference>
<feature type="binding site" evidence="4">
    <location>
        <position position="321"/>
    </location>
    <ligand>
        <name>S-adenosyl-L-methionine</name>
        <dbReference type="ChEBI" id="CHEBI:59789"/>
    </ligand>
</feature>
<dbReference type="GO" id="GO:0070041">
    <property type="term" value="F:rRNA (uridine-C5-)-methyltransferase activity"/>
    <property type="evidence" value="ECO:0007669"/>
    <property type="project" value="TreeGrafter"/>
</dbReference>
<feature type="binding site" evidence="4">
    <location>
        <position position="368"/>
    </location>
    <ligand>
        <name>S-adenosyl-L-methionine</name>
        <dbReference type="ChEBI" id="CHEBI:59789"/>
    </ligand>
</feature>
<accession>A0A2A9E2S7</accession>
<dbReference type="PROSITE" id="PS50926">
    <property type="entry name" value="TRAM"/>
    <property type="match status" value="1"/>
</dbReference>
<keyword evidence="1 4" id="KW-0489">Methyltransferase</keyword>
<dbReference type="InterPro" id="IPR002792">
    <property type="entry name" value="TRAM_dom"/>
</dbReference>
<name>A0A2A9E2S7_9MICO</name>
<dbReference type="OrthoDB" id="9804590at2"/>
<organism evidence="6 7">
    <name type="scientific">Sanguibacter antarcticus</name>
    <dbReference type="NCBI Taxonomy" id="372484"/>
    <lineage>
        <taxon>Bacteria</taxon>
        <taxon>Bacillati</taxon>
        <taxon>Actinomycetota</taxon>
        <taxon>Actinomycetes</taxon>
        <taxon>Micrococcales</taxon>
        <taxon>Sanguibacteraceae</taxon>
        <taxon>Sanguibacter</taxon>
    </lineage>
</organism>
<keyword evidence="3 4" id="KW-0949">S-adenosyl-L-methionine</keyword>
<evidence type="ECO:0000313" key="7">
    <source>
        <dbReference type="Proteomes" id="UP000225548"/>
    </source>
</evidence>
<dbReference type="EMBL" id="PDJG01000001">
    <property type="protein sequence ID" value="PFG32956.1"/>
    <property type="molecule type" value="Genomic_DNA"/>
</dbReference>
<evidence type="ECO:0000256" key="3">
    <source>
        <dbReference type="ARBA" id="ARBA00022691"/>
    </source>
</evidence>
<proteinExistence type="inferred from homology"/>
<dbReference type="PANTHER" id="PTHR11061">
    <property type="entry name" value="RNA M5U METHYLTRANSFERASE"/>
    <property type="match status" value="1"/>
</dbReference>
<dbReference type="InterPro" id="IPR012340">
    <property type="entry name" value="NA-bd_OB-fold"/>
</dbReference>
<dbReference type="GO" id="GO:0070475">
    <property type="term" value="P:rRNA base methylation"/>
    <property type="evidence" value="ECO:0007669"/>
    <property type="project" value="TreeGrafter"/>
</dbReference>
<dbReference type="InterPro" id="IPR029063">
    <property type="entry name" value="SAM-dependent_MTases_sf"/>
</dbReference>
<keyword evidence="2 4" id="KW-0808">Transferase</keyword>
<dbReference type="Pfam" id="PF05958">
    <property type="entry name" value="tRNA_U5-meth_tr"/>
    <property type="match status" value="1"/>
</dbReference>
<comment type="similarity">
    <text evidence="4">Belongs to the class I-like SAM-binding methyltransferase superfamily. RNA M5U methyltransferase family.</text>
</comment>
<evidence type="ECO:0000256" key="2">
    <source>
        <dbReference type="ARBA" id="ARBA00022679"/>
    </source>
</evidence>
<dbReference type="InterPro" id="IPR010280">
    <property type="entry name" value="U5_MeTrfase_fam"/>
</dbReference>
<keyword evidence="7" id="KW-1185">Reference proteome</keyword>
<dbReference type="SUPFAM" id="SSF50249">
    <property type="entry name" value="Nucleic acid-binding proteins"/>
    <property type="match status" value="1"/>
</dbReference>
<dbReference type="Gene3D" id="3.40.50.150">
    <property type="entry name" value="Vaccinia Virus protein VP39"/>
    <property type="match status" value="1"/>
</dbReference>
<feature type="binding site" evidence="4">
    <location>
        <position position="264"/>
    </location>
    <ligand>
        <name>S-adenosyl-L-methionine</name>
        <dbReference type="ChEBI" id="CHEBI:59789"/>
    </ligand>
</feature>
<dbReference type="PANTHER" id="PTHR11061:SF30">
    <property type="entry name" value="TRNA (URACIL(54)-C(5))-METHYLTRANSFERASE"/>
    <property type="match status" value="1"/>
</dbReference>
<feature type="active site" description="Nucleophile" evidence="4">
    <location>
        <position position="395"/>
    </location>
</feature>
<dbReference type="Gene3D" id="2.40.50.1070">
    <property type="match status" value="1"/>
</dbReference>
<evidence type="ECO:0000256" key="4">
    <source>
        <dbReference type="PROSITE-ProRule" id="PRU01024"/>
    </source>
</evidence>
<comment type="caution">
    <text evidence="6">The sequence shown here is derived from an EMBL/GenBank/DDBJ whole genome shotgun (WGS) entry which is preliminary data.</text>
</comment>
<dbReference type="CDD" id="cd02440">
    <property type="entry name" value="AdoMet_MTases"/>
    <property type="match status" value="1"/>
</dbReference>
<dbReference type="SUPFAM" id="SSF53335">
    <property type="entry name" value="S-adenosyl-L-methionine-dependent methyltransferases"/>
    <property type="match status" value="1"/>
</dbReference>
<dbReference type="Proteomes" id="UP000225548">
    <property type="component" value="Unassembled WGS sequence"/>
</dbReference>
<evidence type="ECO:0000313" key="6">
    <source>
        <dbReference type="EMBL" id="PFG32956.1"/>
    </source>
</evidence>
<dbReference type="Pfam" id="PF01938">
    <property type="entry name" value="TRAM"/>
    <property type="match status" value="1"/>
</dbReference>